<sequence>MFRRSLFRGGLVACHCLDGRNDGYGGGQAIILHLV</sequence>
<dbReference type="AlphaFoldDB" id="A0A382SRR2"/>
<proteinExistence type="predicted"/>
<accession>A0A382SRR2</accession>
<evidence type="ECO:0000313" key="1">
    <source>
        <dbReference type="EMBL" id="SVD12526.1"/>
    </source>
</evidence>
<reference evidence="1" key="1">
    <citation type="submission" date="2018-05" db="EMBL/GenBank/DDBJ databases">
        <authorList>
            <person name="Lanie J.A."/>
            <person name="Ng W.-L."/>
            <person name="Kazmierczak K.M."/>
            <person name="Andrzejewski T.M."/>
            <person name="Davidsen T.M."/>
            <person name="Wayne K.J."/>
            <person name="Tettelin H."/>
            <person name="Glass J.I."/>
            <person name="Rusch D."/>
            <person name="Podicherti R."/>
            <person name="Tsui H.-C.T."/>
            <person name="Winkler M.E."/>
        </authorList>
    </citation>
    <scope>NUCLEOTIDE SEQUENCE</scope>
</reference>
<dbReference type="EMBL" id="UINC01131055">
    <property type="protein sequence ID" value="SVD12526.1"/>
    <property type="molecule type" value="Genomic_DNA"/>
</dbReference>
<feature type="non-terminal residue" evidence="1">
    <location>
        <position position="35"/>
    </location>
</feature>
<name>A0A382SRR2_9ZZZZ</name>
<protein>
    <submittedName>
        <fullName evidence="1">Uncharacterized protein</fullName>
    </submittedName>
</protein>
<gene>
    <name evidence="1" type="ORF">METZ01_LOCUS365380</name>
</gene>
<organism evidence="1">
    <name type="scientific">marine metagenome</name>
    <dbReference type="NCBI Taxonomy" id="408172"/>
    <lineage>
        <taxon>unclassified sequences</taxon>
        <taxon>metagenomes</taxon>
        <taxon>ecological metagenomes</taxon>
    </lineage>
</organism>